<evidence type="ECO:0000313" key="2">
    <source>
        <dbReference type="EMBL" id="KAJ6215853.1"/>
    </source>
</evidence>
<dbReference type="EMBL" id="JAPWDV010000004">
    <property type="protein sequence ID" value="KAJ6215853.1"/>
    <property type="molecule type" value="Genomic_DNA"/>
</dbReference>
<feature type="compositionally biased region" description="Acidic residues" evidence="1">
    <location>
        <begin position="685"/>
        <end position="695"/>
    </location>
</feature>
<feature type="region of interest" description="Disordered" evidence="1">
    <location>
        <begin position="1"/>
        <end position="24"/>
    </location>
</feature>
<dbReference type="Proteomes" id="UP001142055">
    <property type="component" value="Chromosome 4"/>
</dbReference>
<gene>
    <name evidence="2" type="ORF">RDWZM_010353</name>
</gene>
<organism evidence="2 3">
    <name type="scientific">Blomia tropicalis</name>
    <name type="common">Mite</name>
    <dbReference type="NCBI Taxonomy" id="40697"/>
    <lineage>
        <taxon>Eukaryota</taxon>
        <taxon>Metazoa</taxon>
        <taxon>Ecdysozoa</taxon>
        <taxon>Arthropoda</taxon>
        <taxon>Chelicerata</taxon>
        <taxon>Arachnida</taxon>
        <taxon>Acari</taxon>
        <taxon>Acariformes</taxon>
        <taxon>Sarcoptiformes</taxon>
        <taxon>Astigmata</taxon>
        <taxon>Glycyphagoidea</taxon>
        <taxon>Echimyopodidae</taxon>
        <taxon>Blomia</taxon>
    </lineage>
</organism>
<feature type="region of interest" description="Disordered" evidence="1">
    <location>
        <begin position="680"/>
        <end position="727"/>
    </location>
</feature>
<feature type="compositionally biased region" description="Polar residues" evidence="1">
    <location>
        <begin position="10"/>
        <end position="24"/>
    </location>
</feature>
<sequence length="1082" mass="123921">MANIVGRLFSPSSKNGTSPSNHQTTRLLVNHSTPISSDKQNGSFTKSESGWIRSLFATNNKTTNNSKLAQQFPQVPPPSPLSSPQIIDLNESIKPAITKIETQFKPLTNYHLLKQLSSEMTISLDGRQQLRMEYEPNCFDLITETSTLNEFAQYKPINVSSRIGVLLYDKMGNCRFNNIQKNGQIQRDLISALRENFIDCNQRGKGKCNQQSINDLSYFDQTITEMIFGSIELRKETKNGIDSNGKHRTPFRDIECGQKNGQSFAFKMHDLTKKDDNEVADVAVEHDLQSTKTINDLFMTSFIVELKLDSNPFHLGIAIVWRCPRRQLRSKFSMFDLLFNTPRLLTRFLADFSRDLACNNILRYKSHISASFERFLFRINEYLNAIRLINEPMSADYFLSNVIELLEQYDKKEFSFFVTTLLSTLLSLSYKQNRLKLVLWTERESLINPMITLAIVMDQFRVRTVDTDPDGMNSIVIEPEFHFQTEKDTPTVMSNSMQSNLSDYNTDPLLTQTLKQQQQPIPPIQSNGTTPSNNNNFISTFGIRTTKSNDQVCESNALCLRADRKSRDESIGYESLTSEGEISGNVSPTSIEDNDENYRLIAKQREMMNNSQSTDYDHYDHGIPITNGLNNRNHHHQSFNDQSNDIMVAASQRQSYFRGYMDMRFKDTVELSTNQTRTDISSVELLEENGIDEQIDTNSTHEHKDEQSNLSLKASESEDGKNLETFNNGNVKSNIPIVILDDSIAPSILNVTIERKTNQSIDAGRSSSLSSPTTKNVKMNRFDWIECPVLSTHHLDLVQTQVIFGSARESSTTTATTNPLIASKIDTIRKKLLAQLNRDQSSETIILCDCDQNTIELLEYRSNEKNAKQSSNTMEMQSSTQLPMMSNTISQLTEMIVLMMKTINLPSDIIMSYISDQLSQLAMKANLVQSIVRNDSHQILANTIDQRSFAIDGSMPIPIESIVNTRETFEMENELKHYRNELIFELSKHSIDYDKRFWSSSHLYLFDDYHMDRYLRVNRVLNDRLSIDLSDLPVIFGLKKLINVIGKNEQNLLINNSEKNWKPPLVPWYEKLLNHYFEETYC</sequence>
<proteinExistence type="predicted"/>
<accession>A0A9Q0LWL3</accession>
<comment type="caution">
    <text evidence="2">The sequence shown here is derived from an EMBL/GenBank/DDBJ whole genome shotgun (WGS) entry which is preliminary data.</text>
</comment>
<reference evidence="2" key="1">
    <citation type="submission" date="2022-12" db="EMBL/GenBank/DDBJ databases">
        <title>Genome assemblies of Blomia tropicalis.</title>
        <authorList>
            <person name="Cui Y."/>
        </authorList>
    </citation>
    <scope>NUCLEOTIDE SEQUENCE</scope>
    <source>
        <tissue evidence="2">Adult mites</tissue>
    </source>
</reference>
<keyword evidence="3" id="KW-1185">Reference proteome</keyword>
<evidence type="ECO:0000256" key="1">
    <source>
        <dbReference type="SAM" id="MobiDB-lite"/>
    </source>
</evidence>
<dbReference type="OrthoDB" id="10688966at2759"/>
<dbReference type="AlphaFoldDB" id="A0A9Q0LWL3"/>
<protein>
    <submittedName>
        <fullName evidence="2">Uncharacterized protein</fullName>
    </submittedName>
</protein>
<name>A0A9Q0LWL3_BLOTA</name>
<evidence type="ECO:0000313" key="3">
    <source>
        <dbReference type="Proteomes" id="UP001142055"/>
    </source>
</evidence>